<evidence type="ECO:0000313" key="3">
    <source>
        <dbReference type="Proteomes" id="UP000257109"/>
    </source>
</evidence>
<keyword evidence="3" id="KW-1185">Reference proteome</keyword>
<proteinExistence type="predicted"/>
<evidence type="ECO:0000313" key="2">
    <source>
        <dbReference type="EMBL" id="RDX81571.1"/>
    </source>
</evidence>
<sequence>MINIASIKKAINTTYYLQNIIYIKPILKKIPYELCKGRQPNISYFHPFRCECFILNTEDNKHYWDIFDMSKAYKVYNSITLIVEESIHVRFNDSSSDNELSELNDSFSNMNLEGLQTSSKEICLDEEPKDVKNKPTSRN</sequence>
<feature type="region of interest" description="Disordered" evidence="1">
    <location>
        <begin position="118"/>
        <end position="139"/>
    </location>
</feature>
<dbReference type="EMBL" id="QJKJ01007895">
    <property type="protein sequence ID" value="RDX81571.1"/>
    <property type="molecule type" value="Genomic_DNA"/>
</dbReference>
<evidence type="ECO:0000256" key="1">
    <source>
        <dbReference type="SAM" id="MobiDB-lite"/>
    </source>
</evidence>
<accession>A0A371FTG8</accession>
<feature type="non-terminal residue" evidence="2">
    <location>
        <position position="1"/>
    </location>
</feature>
<organism evidence="2 3">
    <name type="scientific">Mucuna pruriens</name>
    <name type="common">Velvet bean</name>
    <name type="synonym">Dolichos pruriens</name>
    <dbReference type="NCBI Taxonomy" id="157652"/>
    <lineage>
        <taxon>Eukaryota</taxon>
        <taxon>Viridiplantae</taxon>
        <taxon>Streptophyta</taxon>
        <taxon>Embryophyta</taxon>
        <taxon>Tracheophyta</taxon>
        <taxon>Spermatophyta</taxon>
        <taxon>Magnoliopsida</taxon>
        <taxon>eudicotyledons</taxon>
        <taxon>Gunneridae</taxon>
        <taxon>Pentapetalae</taxon>
        <taxon>rosids</taxon>
        <taxon>fabids</taxon>
        <taxon>Fabales</taxon>
        <taxon>Fabaceae</taxon>
        <taxon>Papilionoideae</taxon>
        <taxon>50 kb inversion clade</taxon>
        <taxon>NPAAA clade</taxon>
        <taxon>indigoferoid/millettioid clade</taxon>
        <taxon>Phaseoleae</taxon>
        <taxon>Mucuna</taxon>
    </lineage>
</organism>
<evidence type="ECO:0008006" key="4">
    <source>
        <dbReference type="Google" id="ProtNLM"/>
    </source>
</evidence>
<gene>
    <name evidence="2" type="ORF">CR513_37730</name>
</gene>
<name>A0A371FTG8_MUCPR</name>
<dbReference type="OrthoDB" id="1751476at2759"/>
<dbReference type="AlphaFoldDB" id="A0A371FTG8"/>
<reference evidence="2" key="1">
    <citation type="submission" date="2018-05" db="EMBL/GenBank/DDBJ databases">
        <title>Draft genome of Mucuna pruriens seed.</title>
        <authorList>
            <person name="Nnadi N.E."/>
            <person name="Vos R."/>
            <person name="Hasami M.H."/>
            <person name="Devisetty U.K."/>
            <person name="Aguiy J.C."/>
        </authorList>
    </citation>
    <scope>NUCLEOTIDE SEQUENCE [LARGE SCALE GENOMIC DNA]</scope>
    <source>
        <tissue evidence="2">Seed</tissue>
    </source>
</reference>
<comment type="caution">
    <text evidence="2">The sequence shown here is derived from an EMBL/GenBank/DDBJ whole genome shotgun (WGS) entry which is preliminary data.</text>
</comment>
<dbReference type="Proteomes" id="UP000257109">
    <property type="component" value="Unassembled WGS sequence"/>
</dbReference>
<protein>
    <recommendedName>
        <fullName evidence="4">Copia protein</fullName>
    </recommendedName>
</protein>